<evidence type="ECO:0000256" key="10">
    <source>
        <dbReference type="ARBA" id="ARBA00022927"/>
    </source>
</evidence>
<comment type="subcellular location">
    <subcellularLocation>
        <location evidence="1">Peroxisome membrane</location>
        <topology evidence="1">Multi-pass membrane protein</topology>
    </subcellularLocation>
</comment>
<comment type="pathway">
    <text evidence="2">Protein modification; protein ubiquitination.</text>
</comment>
<evidence type="ECO:0000256" key="5">
    <source>
        <dbReference type="ARBA" id="ARBA00022448"/>
    </source>
</evidence>
<evidence type="ECO:0000256" key="16">
    <source>
        <dbReference type="PROSITE-ProRule" id="PRU00175"/>
    </source>
</evidence>
<keyword evidence="6" id="KW-0812">Transmembrane</keyword>
<evidence type="ECO:0000256" key="9">
    <source>
        <dbReference type="ARBA" id="ARBA00022833"/>
    </source>
</evidence>
<evidence type="ECO:0000256" key="1">
    <source>
        <dbReference type="ARBA" id="ARBA00004585"/>
    </source>
</evidence>
<evidence type="ECO:0000313" key="18">
    <source>
        <dbReference type="EMBL" id="JAC14351.1"/>
    </source>
</evidence>
<evidence type="ECO:0000256" key="7">
    <source>
        <dbReference type="ARBA" id="ARBA00022723"/>
    </source>
</evidence>
<dbReference type="PIRSF" id="PIRSF038074">
    <property type="entry name" value="Peroxisome_assembly_p12"/>
    <property type="match status" value="1"/>
</dbReference>
<dbReference type="PANTHER" id="PTHR12888">
    <property type="entry name" value="PEROXISOME ASSEMBLY PROTEIN 12 PEROXIN-12"/>
    <property type="match status" value="1"/>
</dbReference>
<keyword evidence="18" id="KW-0436">Ligase</keyword>
<dbReference type="Gene3D" id="3.30.40.10">
    <property type="entry name" value="Zinc/RING finger domain, C3HC4 (zinc finger)"/>
    <property type="match status" value="1"/>
</dbReference>
<keyword evidence="10" id="KW-0653">Protein transport</keyword>
<dbReference type="GO" id="GO:0016558">
    <property type="term" value="P:protein import into peroxisome matrix"/>
    <property type="evidence" value="ECO:0007669"/>
    <property type="project" value="UniProtKB-UniRule"/>
</dbReference>
<dbReference type="GO" id="GO:0005778">
    <property type="term" value="C:peroxisomal membrane"/>
    <property type="evidence" value="ECO:0007669"/>
    <property type="project" value="UniProtKB-SubCell"/>
</dbReference>
<dbReference type="PROSITE" id="PS50089">
    <property type="entry name" value="ZF_RING_2"/>
    <property type="match status" value="1"/>
</dbReference>
<proteinExistence type="evidence at transcript level"/>
<dbReference type="GO" id="GO:0004842">
    <property type="term" value="F:ubiquitin-protein transferase activity"/>
    <property type="evidence" value="ECO:0007669"/>
    <property type="project" value="TreeGrafter"/>
</dbReference>
<comment type="similarity">
    <text evidence="3 15">Belongs to the pex2/pex10/pex12 family.</text>
</comment>
<keyword evidence="5" id="KW-0813">Transport</keyword>
<name>A0A023EZY1_TRIIF</name>
<evidence type="ECO:0000259" key="17">
    <source>
        <dbReference type="PROSITE" id="PS50089"/>
    </source>
</evidence>
<dbReference type="EMBL" id="GBBI01004361">
    <property type="protein sequence ID" value="JAC14351.1"/>
    <property type="molecule type" value="mRNA"/>
</dbReference>
<evidence type="ECO:0000256" key="2">
    <source>
        <dbReference type="ARBA" id="ARBA00004906"/>
    </source>
</evidence>
<dbReference type="CDD" id="cd16451">
    <property type="entry name" value="mRING_PEX12"/>
    <property type="match status" value="1"/>
</dbReference>
<keyword evidence="9" id="KW-0862">Zinc</keyword>
<dbReference type="GO" id="GO:0016874">
    <property type="term" value="F:ligase activity"/>
    <property type="evidence" value="ECO:0007669"/>
    <property type="project" value="UniProtKB-KW"/>
</dbReference>
<evidence type="ECO:0000256" key="6">
    <source>
        <dbReference type="ARBA" id="ARBA00022692"/>
    </source>
</evidence>
<keyword evidence="13 15" id="KW-0576">Peroxisome</keyword>
<feature type="domain" description="RING-type" evidence="17">
    <location>
        <begin position="271"/>
        <end position="310"/>
    </location>
</feature>
<dbReference type="PANTHER" id="PTHR12888:SF0">
    <property type="entry name" value="PEROXISOME ASSEMBLY PROTEIN 12"/>
    <property type="match status" value="1"/>
</dbReference>
<accession>A0A023EZY1</accession>
<evidence type="ECO:0000256" key="13">
    <source>
        <dbReference type="ARBA" id="ARBA00023140"/>
    </source>
</evidence>
<dbReference type="GO" id="GO:0006513">
    <property type="term" value="P:protein monoubiquitination"/>
    <property type="evidence" value="ECO:0007669"/>
    <property type="project" value="TreeGrafter"/>
</dbReference>
<keyword evidence="11" id="KW-1133">Transmembrane helix</keyword>
<dbReference type="GO" id="GO:0008270">
    <property type="term" value="F:zinc ion binding"/>
    <property type="evidence" value="ECO:0007669"/>
    <property type="project" value="UniProtKB-KW"/>
</dbReference>
<reference evidence="18" key="1">
    <citation type="journal article" date="2014" name="PLoS Negl. Trop. Dis.">
        <title>An updated insight into the Sialotranscriptome of Triatoma infestans: developmental stage and geographic variations.</title>
        <authorList>
            <person name="Schwarz A."/>
            <person name="Medrano-Mercado N."/>
            <person name="Schaub G.A."/>
            <person name="Struchiner C.J."/>
            <person name="Bargues M.D."/>
            <person name="Levy M.Z."/>
            <person name="Ribeiro J.M."/>
        </authorList>
    </citation>
    <scope>NUCLEOTIDE SEQUENCE</scope>
    <source>
        <strain evidence="18">Chile</strain>
        <tissue evidence="18">Salivary glands</tissue>
    </source>
</reference>
<dbReference type="SUPFAM" id="SSF57850">
    <property type="entry name" value="RING/U-box"/>
    <property type="match status" value="1"/>
</dbReference>
<evidence type="ECO:0000256" key="11">
    <source>
        <dbReference type="ARBA" id="ARBA00022989"/>
    </source>
</evidence>
<dbReference type="InterPro" id="IPR013083">
    <property type="entry name" value="Znf_RING/FYVE/PHD"/>
</dbReference>
<dbReference type="InterPro" id="IPR006845">
    <property type="entry name" value="Pex_N"/>
</dbReference>
<evidence type="ECO:0000256" key="12">
    <source>
        <dbReference type="ARBA" id="ARBA00023136"/>
    </source>
</evidence>
<dbReference type="Pfam" id="PF04757">
    <property type="entry name" value="Pex2_Pex12"/>
    <property type="match status" value="1"/>
</dbReference>
<protein>
    <recommendedName>
        <fullName evidence="4 15">Peroxisome assembly protein 12</fullName>
    </recommendedName>
    <alternativeName>
        <fullName evidence="14 15">Peroxin-12</fullName>
    </alternativeName>
</protein>
<keyword evidence="8 16" id="KW-0863">Zinc-finger</keyword>
<dbReference type="GO" id="GO:1990429">
    <property type="term" value="C:peroxisomal importomer complex"/>
    <property type="evidence" value="ECO:0007669"/>
    <property type="project" value="TreeGrafter"/>
</dbReference>
<evidence type="ECO:0000256" key="14">
    <source>
        <dbReference type="ARBA" id="ARBA00029692"/>
    </source>
</evidence>
<evidence type="ECO:0000256" key="3">
    <source>
        <dbReference type="ARBA" id="ARBA00008704"/>
    </source>
</evidence>
<dbReference type="InterPro" id="IPR001841">
    <property type="entry name" value="Znf_RING"/>
</dbReference>
<keyword evidence="7" id="KW-0479">Metal-binding</keyword>
<organism evidence="18">
    <name type="scientific">Triatoma infestans</name>
    <name type="common">Assassin bug</name>
    <dbReference type="NCBI Taxonomy" id="30076"/>
    <lineage>
        <taxon>Eukaryota</taxon>
        <taxon>Metazoa</taxon>
        <taxon>Ecdysozoa</taxon>
        <taxon>Arthropoda</taxon>
        <taxon>Hexapoda</taxon>
        <taxon>Insecta</taxon>
        <taxon>Pterygota</taxon>
        <taxon>Neoptera</taxon>
        <taxon>Paraneoptera</taxon>
        <taxon>Hemiptera</taxon>
        <taxon>Heteroptera</taxon>
        <taxon>Panheteroptera</taxon>
        <taxon>Cimicomorpha</taxon>
        <taxon>Reduviidae</taxon>
        <taxon>Triatominae</taxon>
        <taxon>Triatoma</taxon>
    </lineage>
</organism>
<evidence type="ECO:0000256" key="4">
    <source>
        <dbReference type="ARBA" id="ARBA00018980"/>
    </source>
</evidence>
<comment type="function">
    <text evidence="15">Component of a retrotranslocation channel required for peroxisome organization by mediating export of the PEX5 receptor from peroxisomes to the cytosol, thereby promoting PEX5 recycling.</text>
</comment>
<evidence type="ECO:0000256" key="8">
    <source>
        <dbReference type="ARBA" id="ARBA00022771"/>
    </source>
</evidence>
<sequence>MAENALYISSVEHAKPTIFEVIAQESLMSTLQPSFTLLCKVLKVQSKDKLSWFFTFQEEWYVFINFVLQNHYLHLFNGSFSEAFYGLRRISLKNKPSKLSTYSKLMSLFCLVGLPYITLKIKRKIESYQLQLATDDASVEEKRKIRQILLAYKSMNVLYEISKLYYLIGYMSGHLENHSPLLKISGVKLVYHNIQVPSWKELITDYFKNKRRISTVILPITLKMFSQFIEISAFTVQFLNWWHSDEVKTKLNSLPVPPPLTVAASNNKMLCPICNNTIKVEVVLQCSGYVYCYRCIKEELEKTGKCPVTNLPAGPEHLIRIYTHK</sequence>
<keyword evidence="12 15" id="KW-0472">Membrane</keyword>
<evidence type="ECO:0000256" key="15">
    <source>
        <dbReference type="PIRNR" id="PIRNR038074"/>
    </source>
</evidence>
<dbReference type="InterPro" id="IPR017375">
    <property type="entry name" value="PEX12"/>
</dbReference>
<dbReference type="AlphaFoldDB" id="A0A023EZY1"/>